<dbReference type="InterPro" id="IPR017585">
    <property type="entry name" value="SAF_FlgA"/>
</dbReference>
<dbReference type="Pfam" id="PF13144">
    <property type="entry name" value="ChapFlgA"/>
    <property type="match status" value="1"/>
</dbReference>
<dbReference type="PANTHER" id="PTHR36307">
    <property type="entry name" value="FLAGELLA BASAL BODY P-RING FORMATION PROTEIN FLGA"/>
    <property type="match status" value="1"/>
</dbReference>
<keyword evidence="5" id="KW-0282">Flagellum</keyword>
<dbReference type="EMBL" id="DTGR01000214">
    <property type="protein sequence ID" value="HHS30794.1"/>
    <property type="molecule type" value="Genomic_DNA"/>
</dbReference>
<gene>
    <name evidence="5" type="primary">flgA</name>
    <name evidence="5" type="ORF">ENV52_13970</name>
</gene>
<keyword evidence="5" id="KW-0969">Cilium</keyword>
<dbReference type="CDD" id="cd11614">
    <property type="entry name" value="SAF_CpaB_FlgA_like"/>
    <property type="match status" value="1"/>
</dbReference>
<dbReference type="InterPro" id="IPR013974">
    <property type="entry name" value="SAF"/>
</dbReference>
<name>A0A7V6DR20_9BACT</name>
<comment type="subcellular location">
    <subcellularLocation>
        <location evidence="1">Periplasm</location>
    </subcellularLocation>
</comment>
<comment type="caution">
    <text evidence="5">The sequence shown here is derived from an EMBL/GenBank/DDBJ whole genome shotgun (WGS) entry which is preliminary data.</text>
</comment>
<evidence type="ECO:0000256" key="3">
    <source>
        <dbReference type="ARBA" id="ARBA00022764"/>
    </source>
</evidence>
<keyword evidence="2" id="KW-0732">Signal</keyword>
<keyword evidence="5" id="KW-0966">Cell projection</keyword>
<feature type="domain" description="SAF" evidence="4">
    <location>
        <begin position="193"/>
        <end position="256"/>
    </location>
</feature>
<protein>
    <submittedName>
        <fullName evidence="5">Flagellar basal body P-ring formation protein FlgA</fullName>
    </submittedName>
</protein>
<dbReference type="GO" id="GO:0042597">
    <property type="term" value="C:periplasmic space"/>
    <property type="evidence" value="ECO:0007669"/>
    <property type="project" value="UniProtKB-SubCell"/>
</dbReference>
<evidence type="ECO:0000256" key="2">
    <source>
        <dbReference type="ARBA" id="ARBA00022729"/>
    </source>
</evidence>
<reference evidence="5" key="1">
    <citation type="journal article" date="2020" name="mSystems">
        <title>Genome- and Community-Level Interaction Insights into Carbon Utilization and Element Cycling Functions of Hydrothermarchaeota in Hydrothermal Sediment.</title>
        <authorList>
            <person name="Zhou Z."/>
            <person name="Liu Y."/>
            <person name="Xu W."/>
            <person name="Pan J."/>
            <person name="Luo Z.H."/>
            <person name="Li M."/>
        </authorList>
    </citation>
    <scope>NUCLEOTIDE SEQUENCE [LARGE SCALE GENOMIC DNA]</scope>
    <source>
        <strain evidence="5">SpSt-767</strain>
    </source>
</reference>
<dbReference type="GO" id="GO:0044780">
    <property type="term" value="P:bacterial-type flagellum assembly"/>
    <property type="evidence" value="ECO:0007669"/>
    <property type="project" value="InterPro"/>
</dbReference>
<dbReference type="Gene3D" id="3.90.1210.10">
    <property type="entry name" value="Antifreeze-like/N-acetylneuraminic acid synthase C-terminal domain"/>
    <property type="match status" value="1"/>
</dbReference>
<evidence type="ECO:0000259" key="4">
    <source>
        <dbReference type="SMART" id="SM00858"/>
    </source>
</evidence>
<organism evidence="5">
    <name type="scientific">Desulfobacca acetoxidans</name>
    <dbReference type="NCBI Taxonomy" id="60893"/>
    <lineage>
        <taxon>Bacteria</taxon>
        <taxon>Pseudomonadati</taxon>
        <taxon>Thermodesulfobacteriota</taxon>
        <taxon>Desulfobaccia</taxon>
        <taxon>Desulfobaccales</taxon>
        <taxon>Desulfobaccaceae</taxon>
        <taxon>Desulfobacca</taxon>
    </lineage>
</organism>
<dbReference type="NCBIfam" id="TIGR03170">
    <property type="entry name" value="flgA_cterm"/>
    <property type="match status" value="1"/>
</dbReference>
<accession>A0A7V6DR20</accession>
<sequence length="319" mass="35151">MPRLKLGFIWLTFMVLLLGVDQAHGALTFKSEAQVAGEYITLSSLADLPLELSQKCGGAPVWSAPPPGEVYTLTQEFLRYRLQELGLSDFLEGAVMPAAIQVRQTGVLLKGEEVAAVFQRYIQEHNPYPPKNLSIEVFPLKEAVILPDSQVTLAPMPPKNDKFLGEVTLEMVITHQGQPIKRLKVSGMVRLKRQVVCANRPLRINDTIGPGDIQVMSREVTGLNVDDFFTSPEQLVGHVLAKSVGPQEIITTRHLSHQPLIKRGDNVNVVVDQDGLEISSKGIAQEQGQLGKTIRLINPKSKKEFEGLVVDAKTVKVQL</sequence>
<dbReference type="Gene3D" id="2.30.30.760">
    <property type="match status" value="1"/>
</dbReference>
<dbReference type="AlphaFoldDB" id="A0A7V6DR20"/>
<proteinExistence type="predicted"/>
<dbReference type="PANTHER" id="PTHR36307:SF1">
    <property type="entry name" value="FLAGELLA BASAL BODY P-RING FORMATION PROTEIN FLGA"/>
    <property type="match status" value="1"/>
</dbReference>
<evidence type="ECO:0000313" key="5">
    <source>
        <dbReference type="EMBL" id="HHS30794.1"/>
    </source>
</evidence>
<evidence type="ECO:0000256" key="1">
    <source>
        <dbReference type="ARBA" id="ARBA00004418"/>
    </source>
</evidence>
<dbReference type="InterPro" id="IPR039246">
    <property type="entry name" value="Flagellar_FlgA"/>
</dbReference>
<keyword evidence="3" id="KW-0574">Periplasm</keyword>
<dbReference type="SMART" id="SM00858">
    <property type="entry name" value="SAF"/>
    <property type="match status" value="1"/>
</dbReference>